<evidence type="ECO:0000313" key="3">
    <source>
        <dbReference type="Proteomes" id="UP000729357"/>
    </source>
</evidence>
<dbReference type="Proteomes" id="UP000729357">
    <property type="component" value="Unassembled WGS sequence"/>
</dbReference>
<reference evidence="2" key="1">
    <citation type="journal article" date="2021" name="J Fungi (Basel)">
        <title>Virulence traits and population genomics of the black yeast Aureobasidium melanogenum.</title>
        <authorList>
            <person name="Cernosa A."/>
            <person name="Sun X."/>
            <person name="Gostincar C."/>
            <person name="Fang C."/>
            <person name="Gunde-Cimerman N."/>
            <person name="Song Z."/>
        </authorList>
    </citation>
    <scope>NUCLEOTIDE SEQUENCE</scope>
    <source>
        <strain evidence="2">EXF-9298</strain>
    </source>
</reference>
<reference evidence="2" key="2">
    <citation type="submission" date="2021-08" db="EMBL/GenBank/DDBJ databases">
        <authorList>
            <person name="Gostincar C."/>
            <person name="Sun X."/>
            <person name="Song Z."/>
            <person name="Gunde-Cimerman N."/>
        </authorList>
    </citation>
    <scope>NUCLEOTIDE SEQUENCE</scope>
    <source>
        <strain evidence="2">EXF-9298</strain>
    </source>
</reference>
<sequence>MASVPKVAGSDASKASQNTPSEAECRQESSKAASKALELEKQAKELTQAAAGAGDPDERQKLLNQALSKSVEAQSMGKVAKYLRSGAFQGLLAGGGVGTGVGAGLGALTGTLVGGVSSLALGGLLGGIGSAVGALHGPWAKPEEIIGKGVQTLSGMIPGWQTPGDQMSQLEKMFGQVNEQERPTEKELEDMTSG</sequence>
<evidence type="ECO:0000313" key="2">
    <source>
        <dbReference type="EMBL" id="KAG9991229.1"/>
    </source>
</evidence>
<protein>
    <submittedName>
        <fullName evidence="2">Uncharacterized protein</fullName>
    </submittedName>
</protein>
<feature type="non-terminal residue" evidence="2">
    <location>
        <position position="194"/>
    </location>
</feature>
<keyword evidence="3" id="KW-1185">Reference proteome</keyword>
<name>A0A9P8G7U8_AURME</name>
<dbReference type="AlphaFoldDB" id="A0A9P8G7U8"/>
<evidence type="ECO:0000256" key="1">
    <source>
        <dbReference type="SAM" id="MobiDB-lite"/>
    </source>
</evidence>
<proteinExistence type="predicted"/>
<feature type="region of interest" description="Disordered" evidence="1">
    <location>
        <begin position="1"/>
        <end position="34"/>
    </location>
</feature>
<accession>A0A9P8G7U8</accession>
<organism evidence="2 3">
    <name type="scientific">Aureobasidium melanogenum</name>
    <name type="common">Aureobasidium pullulans var. melanogenum</name>
    <dbReference type="NCBI Taxonomy" id="46634"/>
    <lineage>
        <taxon>Eukaryota</taxon>
        <taxon>Fungi</taxon>
        <taxon>Dikarya</taxon>
        <taxon>Ascomycota</taxon>
        <taxon>Pezizomycotina</taxon>
        <taxon>Dothideomycetes</taxon>
        <taxon>Dothideomycetidae</taxon>
        <taxon>Dothideales</taxon>
        <taxon>Saccotheciaceae</taxon>
        <taxon>Aureobasidium</taxon>
    </lineage>
</organism>
<gene>
    <name evidence="2" type="ORF">KCU98_g528</name>
</gene>
<dbReference type="EMBL" id="JAHFXS010000004">
    <property type="protein sequence ID" value="KAG9991229.1"/>
    <property type="molecule type" value="Genomic_DNA"/>
</dbReference>
<comment type="caution">
    <text evidence="2">The sequence shown here is derived from an EMBL/GenBank/DDBJ whole genome shotgun (WGS) entry which is preliminary data.</text>
</comment>